<keyword evidence="2" id="KW-0456">Lyase</keyword>
<comment type="caution">
    <text evidence="2">The sequence shown here is derived from an EMBL/GenBank/DDBJ whole genome shotgun (WGS) entry which is preliminary data.</text>
</comment>
<dbReference type="InterPro" id="IPR050312">
    <property type="entry name" value="IolE/XylAMocC-like"/>
</dbReference>
<dbReference type="PANTHER" id="PTHR12110:SF41">
    <property type="entry name" value="INOSOSE DEHYDRATASE"/>
    <property type="match status" value="1"/>
</dbReference>
<dbReference type="AlphaFoldDB" id="A0A2H5XBF9"/>
<organism evidence="2 3">
    <name type="scientific">Candidatus Fervidibacter japonicus</name>
    <dbReference type="NCBI Taxonomy" id="2035412"/>
    <lineage>
        <taxon>Bacteria</taxon>
        <taxon>Candidatus Fervidibacterota</taxon>
        <taxon>Candidatus Fervidibacter</taxon>
    </lineage>
</organism>
<dbReference type="InterPro" id="IPR013022">
    <property type="entry name" value="Xyl_isomerase-like_TIM-brl"/>
</dbReference>
<dbReference type="GO" id="GO:0046565">
    <property type="term" value="F:3-dehydroshikimate dehydratase activity"/>
    <property type="evidence" value="ECO:0007669"/>
    <property type="project" value="UniProtKB-EC"/>
</dbReference>
<feature type="domain" description="Xylose isomerase-like TIM barrel" evidence="1">
    <location>
        <begin position="19"/>
        <end position="263"/>
    </location>
</feature>
<name>A0A2H5XBF9_9BACT</name>
<evidence type="ECO:0000259" key="1">
    <source>
        <dbReference type="Pfam" id="PF01261"/>
    </source>
</evidence>
<evidence type="ECO:0000313" key="2">
    <source>
        <dbReference type="EMBL" id="GBC98526.1"/>
    </source>
</evidence>
<dbReference type="InterPro" id="IPR036237">
    <property type="entry name" value="Xyl_isomerase-like_sf"/>
</dbReference>
<dbReference type="EMBL" id="BEHT01000012">
    <property type="protein sequence ID" value="GBC98526.1"/>
    <property type="molecule type" value="Genomic_DNA"/>
</dbReference>
<protein>
    <submittedName>
        <fullName evidence="2">3-dehydroshikimate dehydratase</fullName>
        <ecNumber evidence="2">4.2.1.118</ecNumber>
    </submittedName>
</protein>
<dbReference type="Proteomes" id="UP000236173">
    <property type="component" value="Unassembled WGS sequence"/>
</dbReference>
<accession>A0A2H5XBF9</accession>
<dbReference type="Gene3D" id="3.20.20.150">
    <property type="entry name" value="Divalent-metal-dependent TIM barrel enzymes"/>
    <property type="match status" value="1"/>
</dbReference>
<evidence type="ECO:0000313" key="3">
    <source>
        <dbReference type="Proteomes" id="UP000236173"/>
    </source>
</evidence>
<dbReference type="EC" id="4.2.1.118" evidence="2"/>
<dbReference type="PANTHER" id="PTHR12110">
    <property type="entry name" value="HYDROXYPYRUVATE ISOMERASE"/>
    <property type="match status" value="1"/>
</dbReference>
<reference evidence="3" key="1">
    <citation type="submission" date="2017-09" db="EMBL/GenBank/DDBJ databases">
        <title>Metaegenomics of thermophilic ammonia-oxidizing enrichment culture.</title>
        <authorList>
            <person name="Kato S."/>
            <person name="Suzuki K."/>
        </authorList>
    </citation>
    <scope>NUCLEOTIDE SEQUENCE [LARGE SCALE GENOMIC DNA]</scope>
</reference>
<sequence>MRLAFMTWACPQWTVDEIVAAARRYGYDGVEFRLSVGHRHGVEVDMSEERKLAVRRLFKTEGLTICCLASGARLFASDPAERRRTVEQVKAEIELAADLDCPCVRVFGGTFPATVAREDAHRSVADSLRQLGEFAAPHRVVVGLETHDAFSRAADAAETVRAADHPQVGIVWDIRHPLAQGETMADAFEQVKPFVRHCHFGDRKRVNGQWQFAHIGEGEVPVAEAVALLRSIGYSGFLSFEAESFGDLDADTLLREYADRLRAILAAEAKLA</sequence>
<dbReference type="SUPFAM" id="SSF51658">
    <property type="entry name" value="Xylose isomerase-like"/>
    <property type="match status" value="1"/>
</dbReference>
<gene>
    <name evidence="2" type="primary">asbF</name>
    <name evidence="2" type="ORF">HRbin17_01039</name>
</gene>
<dbReference type="Pfam" id="PF01261">
    <property type="entry name" value="AP_endonuc_2"/>
    <property type="match status" value="1"/>
</dbReference>
<proteinExistence type="predicted"/>